<proteinExistence type="predicted"/>
<gene>
    <name evidence="1" type="ORF">SAMN05444164_2759</name>
</gene>
<name>A0A1H4VDP6_9BRAD</name>
<accession>A0A1H4VDP6</accession>
<protein>
    <submittedName>
        <fullName evidence="1">Uncharacterized protein</fullName>
    </submittedName>
</protein>
<dbReference type="EMBL" id="FNTH01000001">
    <property type="protein sequence ID" value="SEC79045.1"/>
    <property type="molecule type" value="Genomic_DNA"/>
</dbReference>
<reference evidence="1 2" key="1">
    <citation type="submission" date="2016-10" db="EMBL/GenBank/DDBJ databases">
        <authorList>
            <person name="de Groot N.N."/>
        </authorList>
    </citation>
    <scope>NUCLEOTIDE SEQUENCE [LARGE SCALE GENOMIC DNA]</scope>
    <source>
        <strain evidence="1 2">MT12</strain>
    </source>
</reference>
<organism evidence="1 2">
    <name type="scientific">Bradyrhizobium erythrophlei</name>
    <dbReference type="NCBI Taxonomy" id="1437360"/>
    <lineage>
        <taxon>Bacteria</taxon>
        <taxon>Pseudomonadati</taxon>
        <taxon>Pseudomonadota</taxon>
        <taxon>Alphaproteobacteria</taxon>
        <taxon>Hyphomicrobiales</taxon>
        <taxon>Nitrobacteraceae</taxon>
        <taxon>Bradyrhizobium</taxon>
    </lineage>
</organism>
<evidence type="ECO:0000313" key="2">
    <source>
        <dbReference type="Proteomes" id="UP000198992"/>
    </source>
</evidence>
<dbReference type="Proteomes" id="UP000198992">
    <property type="component" value="Unassembled WGS sequence"/>
</dbReference>
<sequence length="50" mass="5998">MTKQIDDLSRYYRYELVHGDHADFIAYQRNQGDGVWQTYSTWMIPRANGE</sequence>
<evidence type="ECO:0000313" key="1">
    <source>
        <dbReference type="EMBL" id="SEC79045.1"/>
    </source>
</evidence>
<dbReference type="RefSeq" id="WP_092115984.1">
    <property type="nucleotide sequence ID" value="NZ_FNTH01000001.1"/>
</dbReference>
<dbReference type="AlphaFoldDB" id="A0A1H4VDP6"/>